<keyword evidence="8" id="KW-1185">Reference proteome</keyword>
<gene>
    <name evidence="7" type="ORF">L2299_13945</name>
</gene>
<evidence type="ECO:0000256" key="2">
    <source>
        <dbReference type="ARBA" id="ARBA00022448"/>
    </source>
</evidence>
<dbReference type="EMBL" id="JAKJLQ010000009">
    <property type="protein sequence ID" value="MDF6102163.1"/>
    <property type="molecule type" value="Genomic_DNA"/>
</dbReference>
<dbReference type="SMART" id="SM00382">
    <property type="entry name" value="AAA"/>
    <property type="match status" value="1"/>
</dbReference>
<organism evidence="7 8">
    <name type="scientific">Gordonia hongkongensis</name>
    <dbReference type="NCBI Taxonomy" id="1701090"/>
    <lineage>
        <taxon>Bacteria</taxon>
        <taxon>Bacillati</taxon>
        <taxon>Actinomycetota</taxon>
        <taxon>Actinomycetes</taxon>
        <taxon>Mycobacteriales</taxon>
        <taxon>Gordoniaceae</taxon>
        <taxon>Gordonia</taxon>
    </lineage>
</organism>
<dbReference type="InterPro" id="IPR003439">
    <property type="entry name" value="ABC_transporter-like_ATP-bd"/>
</dbReference>
<evidence type="ECO:0000256" key="4">
    <source>
        <dbReference type="ARBA" id="ARBA00022840"/>
    </source>
</evidence>
<dbReference type="GO" id="GO:0005524">
    <property type="term" value="F:ATP binding"/>
    <property type="evidence" value="ECO:0007669"/>
    <property type="project" value="UniProtKB-KW"/>
</dbReference>
<dbReference type="PANTHER" id="PTHR42711:SF19">
    <property type="entry name" value="DOXORUBICIN RESISTANCE ATP-BINDING PROTEIN DRRA"/>
    <property type="match status" value="1"/>
</dbReference>
<accession>A0ABT6BW29</accession>
<dbReference type="InterPro" id="IPR003593">
    <property type="entry name" value="AAA+_ATPase"/>
</dbReference>
<dbReference type="RefSeq" id="WP_137808612.1">
    <property type="nucleotide sequence ID" value="NZ_JAKJLQ010000009.1"/>
</dbReference>
<evidence type="ECO:0000256" key="5">
    <source>
        <dbReference type="ARBA" id="ARBA00023251"/>
    </source>
</evidence>
<dbReference type="Gene3D" id="3.40.50.300">
    <property type="entry name" value="P-loop containing nucleotide triphosphate hydrolases"/>
    <property type="match status" value="1"/>
</dbReference>
<reference evidence="7" key="2">
    <citation type="submission" date="2022-01" db="EMBL/GenBank/DDBJ databases">
        <authorList>
            <person name="Sanchez-Suarez J."/>
            <person name="Villamil L."/>
            <person name="Diaz L.E."/>
        </authorList>
    </citation>
    <scope>NUCLEOTIDE SEQUENCE</scope>
    <source>
        <strain evidence="7">EUFUS-Z928</strain>
    </source>
</reference>
<comment type="caution">
    <text evidence="7">The sequence shown here is derived from an EMBL/GenBank/DDBJ whole genome shotgun (WGS) entry which is preliminary data.</text>
</comment>
<evidence type="ECO:0000256" key="3">
    <source>
        <dbReference type="ARBA" id="ARBA00022741"/>
    </source>
</evidence>
<proteinExistence type="predicted"/>
<dbReference type="SUPFAM" id="SSF52540">
    <property type="entry name" value="P-loop containing nucleoside triphosphate hydrolases"/>
    <property type="match status" value="1"/>
</dbReference>
<dbReference type="InterPro" id="IPR027417">
    <property type="entry name" value="P-loop_NTPase"/>
</dbReference>
<dbReference type="PROSITE" id="PS50893">
    <property type="entry name" value="ABC_TRANSPORTER_2"/>
    <property type="match status" value="1"/>
</dbReference>
<sequence>MTTTAIRASGLTKSFGDHTVLDGIDLDVPAGTVFALLGPNGSGKTTTVKILSTLSQQDAGEVEVAGLDPRTDRAEICAQIGLTGQFAAVDTLLTGRENLTMVARLRHLSKAATRERVDRLLRDFDLTDAADRRVAEYSGGMTRRLDLAMTLVGEPSIIFLDEPTTGLDPRSRRAVWDTVRGLVAGGTTIFLTTQYLEEADHLADRIAVLDRGRIVAEGTAAELKRLVPGGYIRIDFTNADDLERARSQFPSAVDTPGENTLAVPGGAGIGAVRGVLATLDDARIDAAGISVHTPDLDDVFLTITGRTAATTAN</sequence>
<keyword evidence="5" id="KW-0046">Antibiotic resistance</keyword>
<evidence type="ECO:0000313" key="8">
    <source>
        <dbReference type="Proteomes" id="UP001152308"/>
    </source>
</evidence>
<keyword evidence="3" id="KW-0547">Nucleotide-binding</keyword>
<feature type="domain" description="ABC transporter" evidence="6">
    <location>
        <begin position="6"/>
        <end position="236"/>
    </location>
</feature>
<dbReference type="InterPro" id="IPR050763">
    <property type="entry name" value="ABC_transporter_ATP-binding"/>
</dbReference>
<dbReference type="Pfam" id="PF00005">
    <property type="entry name" value="ABC_tran"/>
    <property type="match status" value="1"/>
</dbReference>
<dbReference type="PANTHER" id="PTHR42711">
    <property type="entry name" value="ABC TRANSPORTER ATP-BINDING PROTEIN"/>
    <property type="match status" value="1"/>
</dbReference>
<dbReference type="Proteomes" id="UP001152308">
    <property type="component" value="Unassembled WGS sequence"/>
</dbReference>
<protein>
    <submittedName>
        <fullName evidence="7">ATP-binding cassette domain-containing protein</fullName>
    </submittedName>
</protein>
<evidence type="ECO:0000256" key="1">
    <source>
        <dbReference type="ARBA" id="ARBA00004202"/>
    </source>
</evidence>
<keyword evidence="4 7" id="KW-0067">ATP-binding</keyword>
<evidence type="ECO:0000313" key="7">
    <source>
        <dbReference type="EMBL" id="MDF6102163.1"/>
    </source>
</evidence>
<reference evidence="7" key="1">
    <citation type="journal article" date="2022" name="Data Brief">
        <title>Draft genome sequence data of Gordonia hongkongensis strain EUFUS-Z928 isolated from the octocoral Eunicea fusca.</title>
        <authorList>
            <person name="Sanchez-Suarez J."/>
            <person name="Diaz L."/>
            <person name="Melo-Bolivar J."/>
            <person name="Villamil L."/>
        </authorList>
    </citation>
    <scope>NUCLEOTIDE SEQUENCE</scope>
    <source>
        <strain evidence="7">EUFUS-Z928</strain>
    </source>
</reference>
<comment type="subcellular location">
    <subcellularLocation>
        <location evidence="1">Cell membrane</location>
        <topology evidence="1">Peripheral membrane protein</topology>
    </subcellularLocation>
</comment>
<keyword evidence="2" id="KW-0813">Transport</keyword>
<name>A0ABT6BW29_9ACTN</name>
<evidence type="ECO:0000259" key="6">
    <source>
        <dbReference type="PROSITE" id="PS50893"/>
    </source>
</evidence>